<evidence type="ECO:0000313" key="1">
    <source>
        <dbReference type="EMBL" id="CAF1565114.1"/>
    </source>
</evidence>
<accession>A0A815Y398</accession>
<gene>
    <name evidence="1" type="ORF">EDS130_LOCUS46781</name>
</gene>
<dbReference type="Proteomes" id="UP000663852">
    <property type="component" value="Unassembled WGS sequence"/>
</dbReference>
<name>A0A815Y398_ADIRI</name>
<organism evidence="1 2">
    <name type="scientific">Adineta ricciae</name>
    <name type="common">Rotifer</name>
    <dbReference type="NCBI Taxonomy" id="249248"/>
    <lineage>
        <taxon>Eukaryota</taxon>
        <taxon>Metazoa</taxon>
        <taxon>Spiralia</taxon>
        <taxon>Gnathifera</taxon>
        <taxon>Rotifera</taxon>
        <taxon>Eurotatoria</taxon>
        <taxon>Bdelloidea</taxon>
        <taxon>Adinetida</taxon>
        <taxon>Adinetidae</taxon>
        <taxon>Adineta</taxon>
    </lineage>
</organism>
<comment type="caution">
    <text evidence="1">The sequence shown here is derived from an EMBL/GenBank/DDBJ whole genome shotgun (WGS) entry which is preliminary data.</text>
</comment>
<protein>
    <submittedName>
        <fullName evidence="1">Uncharacterized protein</fullName>
    </submittedName>
</protein>
<reference evidence="1" key="1">
    <citation type="submission" date="2021-02" db="EMBL/GenBank/DDBJ databases">
        <authorList>
            <person name="Nowell W R."/>
        </authorList>
    </citation>
    <scope>NUCLEOTIDE SEQUENCE</scope>
</reference>
<dbReference type="EMBL" id="CAJNOJ010003683">
    <property type="protein sequence ID" value="CAF1565114.1"/>
    <property type="molecule type" value="Genomic_DNA"/>
</dbReference>
<feature type="non-terminal residue" evidence="1">
    <location>
        <position position="1"/>
    </location>
</feature>
<sequence length="51" mass="5808">FIFDKINVEQKKNLLTKCLTKFITIVHDAISRNGFTHGGQLALLLVLFFSN</sequence>
<feature type="non-terminal residue" evidence="1">
    <location>
        <position position="51"/>
    </location>
</feature>
<proteinExistence type="predicted"/>
<dbReference type="AlphaFoldDB" id="A0A815Y398"/>
<evidence type="ECO:0000313" key="2">
    <source>
        <dbReference type="Proteomes" id="UP000663852"/>
    </source>
</evidence>